<dbReference type="Proteomes" id="UP001489004">
    <property type="component" value="Unassembled WGS sequence"/>
</dbReference>
<reference evidence="2 3" key="1">
    <citation type="journal article" date="2024" name="Nat. Commun.">
        <title>Phylogenomics reveals the evolutionary origins of lichenization in chlorophyte algae.</title>
        <authorList>
            <person name="Puginier C."/>
            <person name="Libourel C."/>
            <person name="Otte J."/>
            <person name="Skaloud P."/>
            <person name="Haon M."/>
            <person name="Grisel S."/>
            <person name="Petersen M."/>
            <person name="Berrin J.G."/>
            <person name="Delaux P.M."/>
            <person name="Dal Grande F."/>
            <person name="Keller J."/>
        </authorList>
    </citation>
    <scope>NUCLEOTIDE SEQUENCE [LARGE SCALE GENOMIC DNA]</scope>
    <source>
        <strain evidence="2 3">SAG 2043</strain>
    </source>
</reference>
<sequence length="460" mass="49633">MLTYQAATTLTYDVRLSNTHSLSGDIYLVYDTPICNGLDGSEGGYQWRQVDRRDCRKGCQCPTMRAVQRYGRARKRQRTQQAQQSMGPGQKCGMGRCKDARYLYLAFDEAGTHVGRHNFRLLACAYDLAGGRRLGMACSPPIRVVANNDMPTGAAMFHMDLALADDWPGWSAPALGDSVTSGHDVMGPSPQAFQTAAEAGHRGLGAPQQCKQRPQHTAQGAGCGPRVVHLVPSPAQCLQWGTALSLPQLLLEHALASAAEQDGRDQLLDVAMGAKLLRGVNDFVADVQVHGFQEEGVCNHEANYFLQEACSVLLQPSSQPPQVSDPQHAGGDPSQPGPSWQHPSQLTPADRCSPHHAFHQFPLQLPPSSAGLLTQHCLPPRPEQLAAWGPMELGMGLGSGEERPSEPLISSLKRIQQTHQGQPGCGFLGPAFPQKESSLPVDSPRALSINGYKHASPTLN</sequence>
<evidence type="ECO:0000313" key="3">
    <source>
        <dbReference type="Proteomes" id="UP001489004"/>
    </source>
</evidence>
<dbReference type="EMBL" id="JALJOR010000002">
    <property type="protein sequence ID" value="KAK9823400.1"/>
    <property type="molecule type" value="Genomic_DNA"/>
</dbReference>
<keyword evidence="3" id="KW-1185">Reference proteome</keyword>
<organism evidence="2 3">
    <name type="scientific">[Myrmecia] bisecta</name>
    <dbReference type="NCBI Taxonomy" id="41462"/>
    <lineage>
        <taxon>Eukaryota</taxon>
        <taxon>Viridiplantae</taxon>
        <taxon>Chlorophyta</taxon>
        <taxon>core chlorophytes</taxon>
        <taxon>Trebouxiophyceae</taxon>
        <taxon>Trebouxiales</taxon>
        <taxon>Trebouxiaceae</taxon>
        <taxon>Myrmecia</taxon>
    </lineage>
</organism>
<accession>A0AAW1QQ70</accession>
<dbReference type="AlphaFoldDB" id="A0AAW1QQ70"/>
<feature type="region of interest" description="Disordered" evidence="1">
    <location>
        <begin position="414"/>
        <end position="460"/>
    </location>
</feature>
<feature type="region of interest" description="Disordered" evidence="1">
    <location>
        <begin position="71"/>
        <end position="90"/>
    </location>
</feature>
<proteinExistence type="predicted"/>
<name>A0AAW1QQ70_9CHLO</name>
<feature type="compositionally biased region" description="Low complexity" evidence="1">
    <location>
        <begin position="316"/>
        <end position="327"/>
    </location>
</feature>
<feature type="compositionally biased region" description="Polar residues" evidence="1">
    <location>
        <begin position="337"/>
        <end position="347"/>
    </location>
</feature>
<comment type="caution">
    <text evidence="2">The sequence shown here is derived from an EMBL/GenBank/DDBJ whole genome shotgun (WGS) entry which is preliminary data.</text>
</comment>
<gene>
    <name evidence="2" type="ORF">WJX72_002490</name>
</gene>
<feature type="region of interest" description="Disordered" evidence="1">
    <location>
        <begin position="316"/>
        <end position="353"/>
    </location>
</feature>
<protein>
    <submittedName>
        <fullName evidence="2">Uncharacterized protein</fullName>
    </submittedName>
</protein>
<evidence type="ECO:0000256" key="1">
    <source>
        <dbReference type="SAM" id="MobiDB-lite"/>
    </source>
</evidence>
<evidence type="ECO:0000313" key="2">
    <source>
        <dbReference type="EMBL" id="KAK9823400.1"/>
    </source>
</evidence>